<dbReference type="InterPro" id="IPR031847">
    <property type="entry name" value="PDLI1-4/Zasp-like_mid"/>
</dbReference>
<organism evidence="10 11">
    <name type="scientific">Polyodon spathula</name>
    <name type="common">North American paddlefish</name>
    <name type="synonym">Squalus spathula</name>
    <dbReference type="NCBI Taxonomy" id="7913"/>
    <lineage>
        <taxon>Eukaryota</taxon>
        <taxon>Metazoa</taxon>
        <taxon>Chordata</taxon>
        <taxon>Craniata</taxon>
        <taxon>Vertebrata</taxon>
        <taxon>Euteleostomi</taxon>
        <taxon>Actinopterygii</taxon>
        <taxon>Chondrostei</taxon>
        <taxon>Acipenseriformes</taxon>
        <taxon>Polyodontidae</taxon>
        <taxon>Polyodon</taxon>
    </lineage>
</organism>
<feature type="non-terminal residue" evidence="10">
    <location>
        <position position="1224"/>
    </location>
</feature>
<feature type="coiled-coil region" evidence="7">
    <location>
        <begin position="1103"/>
        <end position="1179"/>
    </location>
</feature>
<dbReference type="Gene3D" id="2.30.42.10">
    <property type="match status" value="1"/>
</dbReference>
<dbReference type="SMART" id="SM00132">
    <property type="entry name" value="LIM"/>
    <property type="match status" value="1"/>
</dbReference>
<dbReference type="SUPFAM" id="SSF50156">
    <property type="entry name" value="PDZ domain-like"/>
    <property type="match status" value="1"/>
</dbReference>
<reference evidence="10" key="1">
    <citation type="journal article" date="2021" name="Cell">
        <title>Tracing the genetic footprints of vertebrate landing in non-teleost ray-finned fishes.</title>
        <authorList>
            <person name="Bi X."/>
            <person name="Wang K."/>
            <person name="Yang L."/>
            <person name="Pan H."/>
            <person name="Jiang H."/>
            <person name="Wei Q."/>
            <person name="Fang M."/>
            <person name="Yu H."/>
            <person name="Zhu C."/>
            <person name="Cai Y."/>
            <person name="He Y."/>
            <person name="Gan X."/>
            <person name="Zeng H."/>
            <person name="Yu D."/>
            <person name="Zhu Y."/>
            <person name="Jiang H."/>
            <person name="Qiu Q."/>
            <person name="Yang H."/>
            <person name="Zhang Y.E."/>
            <person name="Wang W."/>
            <person name="Zhu M."/>
            <person name="He S."/>
            <person name="Zhang G."/>
        </authorList>
    </citation>
    <scope>NUCLEOTIDE SEQUENCE</scope>
    <source>
        <strain evidence="10">Pddl_001</strain>
    </source>
</reference>
<evidence type="ECO:0000256" key="2">
    <source>
        <dbReference type="ARBA" id="ARBA00022490"/>
    </source>
</evidence>
<dbReference type="PROSITE" id="PS50023">
    <property type="entry name" value="LIM_DOMAIN_2"/>
    <property type="match status" value="1"/>
</dbReference>
<comment type="caution">
    <text evidence="10">The sequence shown here is derived from an EMBL/GenBank/DDBJ whole genome shotgun (WGS) entry which is preliminary data.</text>
</comment>
<feature type="coiled-coil region" evidence="7">
    <location>
        <begin position="734"/>
        <end position="965"/>
    </location>
</feature>
<keyword evidence="4 6" id="KW-0862">Zinc</keyword>
<dbReference type="SMART" id="SM00228">
    <property type="entry name" value="PDZ"/>
    <property type="match status" value="1"/>
</dbReference>
<dbReference type="PANTHER" id="PTHR24214">
    <property type="entry name" value="PDZ AND LIM DOMAIN PROTEIN ZASP"/>
    <property type="match status" value="1"/>
</dbReference>
<evidence type="ECO:0000256" key="7">
    <source>
        <dbReference type="SAM" id="Coils"/>
    </source>
</evidence>
<keyword evidence="11" id="KW-1185">Reference proteome</keyword>
<dbReference type="InterPro" id="IPR036034">
    <property type="entry name" value="PDZ_sf"/>
</dbReference>
<evidence type="ECO:0000259" key="9">
    <source>
        <dbReference type="PROSITE" id="PS50106"/>
    </source>
</evidence>
<comment type="subcellular location">
    <subcellularLocation>
        <location evidence="1">Cytoplasm</location>
        <location evidence="1">Myofibril</location>
        <location evidence="1">Sarcomere</location>
        <location evidence="1">Z line</location>
    </subcellularLocation>
</comment>
<feature type="domain" description="PDZ" evidence="9">
    <location>
        <begin position="4"/>
        <end position="101"/>
    </location>
</feature>
<evidence type="ECO:0000256" key="3">
    <source>
        <dbReference type="ARBA" id="ARBA00022723"/>
    </source>
</evidence>
<keyword evidence="7" id="KW-0175">Coiled coil</keyword>
<dbReference type="InterPro" id="IPR028537">
    <property type="entry name" value="PDLIM1_LIM"/>
</dbReference>
<proteinExistence type="predicted"/>
<gene>
    <name evidence="10" type="primary">Pdlim3_1</name>
    <name evidence="10" type="ORF">GTO93_0012793</name>
</gene>
<dbReference type="SUPFAM" id="SSF57716">
    <property type="entry name" value="Glucocorticoid receptor-like (DNA-binding domain)"/>
    <property type="match status" value="2"/>
</dbReference>
<dbReference type="Pfam" id="PF00595">
    <property type="entry name" value="PDZ"/>
    <property type="match status" value="1"/>
</dbReference>
<evidence type="ECO:0000256" key="1">
    <source>
        <dbReference type="ARBA" id="ARBA00004216"/>
    </source>
</evidence>
<dbReference type="Pfam" id="PF15936">
    <property type="entry name" value="DUF4749"/>
    <property type="match status" value="2"/>
</dbReference>
<evidence type="ECO:0000256" key="4">
    <source>
        <dbReference type="ARBA" id="ARBA00022833"/>
    </source>
</evidence>
<dbReference type="PROSITE" id="PS50106">
    <property type="entry name" value="PDZ"/>
    <property type="match status" value="1"/>
</dbReference>
<dbReference type="Pfam" id="PF00412">
    <property type="entry name" value="LIM"/>
    <property type="match status" value="1"/>
</dbReference>
<dbReference type="SMART" id="SM00735">
    <property type="entry name" value="ZM"/>
    <property type="match status" value="2"/>
</dbReference>
<dbReference type="Proteomes" id="UP001166093">
    <property type="component" value="Unassembled WGS sequence"/>
</dbReference>
<evidence type="ECO:0000313" key="10">
    <source>
        <dbReference type="EMBL" id="MBN3282307.1"/>
    </source>
</evidence>
<protein>
    <submittedName>
        <fullName evidence="10">PDLI3 protein</fullName>
    </submittedName>
</protein>
<feature type="coiled-coil region" evidence="7">
    <location>
        <begin position="994"/>
        <end position="1032"/>
    </location>
</feature>
<keyword evidence="2" id="KW-0963">Cytoplasm</keyword>
<keyword evidence="5 6" id="KW-0440">LIM domain</keyword>
<keyword evidence="3 6" id="KW-0479">Metal-binding</keyword>
<dbReference type="PROSITE" id="PS00478">
    <property type="entry name" value="LIM_DOMAIN_1"/>
    <property type="match status" value="1"/>
</dbReference>
<evidence type="ECO:0000256" key="6">
    <source>
        <dbReference type="PROSITE-ProRule" id="PRU00125"/>
    </source>
</evidence>
<dbReference type="InterPro" id="IPR001781">
    <property type="entry name" value="Znf_LIM"/>
</dbReference>
<dbReference type="CDD" id="cd09448">
    <property type="entry name" value="LIM_CLP36"/>
    <property type="match status" value="1"/>
</dbReference>
<dbReference type="PANTHER" id="PTHR24214:SF5">
    <property type="entry name" value="PDZ AND LIM DOMAIN PROTEIN 1"/>
    <property type="match status" value="1"/>
</dbReference>
<dbReference type="CDD" id="cd06753">
    <property type="entry name" value="PDZ_PDLIM-like"/>
    <property type="match status" value="1"/>
</dbReference>
<sequence>MTQNIRAVVKGPGPWGFRLVGGKDFEQPLTISRLSVLSSGHSTLPVVKVTPGSKAAQANLCVGDMITAIDGEKTEHMTHLEAQNKIKGCVGEMVLTLNRSETKLWSPMVGDEGKTNPYKMNLSSEPQEVKLIGSAHNRSAMPFSPGAAATSSSTGSKVVTNQYNNPAGLYSSESIQNFNSTLESKTSPPEPSKTPVSPTWGYKAPFASVYAPHKPCSSFSDPPVLQRQHSMSSISSQLRVGPGELKQAARCCPKSPVEVEVPGLKVLHVQFNSPLQLYSQANIMDTLQGQISTVNPDLVSIESQKPTVKLAIDTESEVYKMLQENQEPVEPPRQSASFKVLQEILETDGDVDKPSGFRSVRAPATKIGSTVGYIEKLPVCDQCGSGIVGMVVKLRDKFRHPECYTCAECGINLKQKGHFFVEDKIYCEKHARERVIPPEGMEAEGWIPDNPTHTLLGQQAQAQSVMKDLQIQLLAFDSLRKKAQGNACPGCQRQSPICYPKTTMSADKARHFENLSNLLVKMNQSLSDSDHLESSLHACKISSDAVLTWHNVLQKNVDGLLKVNMMESSGMPSGVSSPAASMLRSVYSSSPTKGCLDMSTEKADCNDELWKILDSISDAGERLKNELEKSHKRELDLAEELQMLWNNVQAYPGGILSHVKDPFESRSPSPGRLVMKGSLKKEEARVSRVWELETQVQRLQNAMLSQEEENLDLHRPLISEGAPERNDIVAQALLATFQRENKRLKETVDKLEKEKEHEASRFRRLPSKEEFSTNTATCMSNLANEIRDLKEELEVKEKQISELDRNMQEKIQFLKERHREEVQSLKEQLQLNDSARQQIIKLLNGKDMEIKEERNKLRSRELEVQSLMEMLAQEKSTNQETVANLEKACNSAKVTLSQSENENRALVKELKHLLHKYVSVKKQARSAEEQIRQTLIEKQDIIKLVDSANEEKQRMYNERSLLKKEKEVTLHNLGTLKEEMRHLKQDRYRNVEEKQRLEEKVASMEDVILALKQKLQDANSETQKAMESLSIKDSETEACMDRMQELKQENTSLKMKTEEYIAGKEAMSFQMEVLKKDKDTIQEGLQEHIKQLLFDQQAMERTSEDLRKECSALSRMVADLKEDKRQLQGELKELLQEKRYLEDKSRKLCAEGEKVRCSLTMLEKERDFLQMELSERRKDYLNLSDRIALRLNEICEDSYTQEDHMSIQKLKLSGNQSSTSINQQ</sequence>
<dbReference type="InterPro" id="IPR050604">
    <property type="entry name" value="PDZ-LIM_domain"/>
</dbReference>
<dbReference type="EMBL" id="JAAWVQ010116395">
    <property type="protein sequence ID" value="MBN3282307.1"/>
    <property type="molecule type" value="Genomic_DNA"/>
</dbReference>
<dbReference type="InterPro" id="IPR001478">
    <property type="entry name" value="PDZ"/>
</dbReference>
<evidence type="ECO:0000259" key="8">
    <source>
        <dbReference type="PROSITE" id="PS50023"/>
    </source>
</evidence>
<evidence type="ECO:0000256" key="5">
    <source>
        <dbReference type="ARBA" id="ARBA00023038"/>
    </source>
</evidence>
<accession>A0ABS2Y8K0</accession>
<feature type="domain" description="LIM zinc-binding" evidence="8">
    <location>
        <begin position="378"/>
        <end position="437"/>
    </location>
</feature>
<feature type="non-terminal residue" evidence="10">
    <location>
        <position position="1"/>
    </location>
</feature>
<dbReference type="Gene3D" id="2.10.110.10">
    <property type="entry name" value="Cysteine Rich Protein"/>
    <property type="match status" value="1"/>
</dbReference>
<name>A0ABS2Y8K0_POLSP</name>
<evidence type="ECO:0000313" key="11">
    <source>
        <dbReference type="Proteomes" id="UP001166093"/>
    </source>
</evidence>
<dbReference type="InterPro" id="IPR006643">
    <property type="entry name" value="Zasp-like_motif"/>
</dbReference>